<feature type="compositionally biased region" description="Low complexity" evidence="1">
    <location>
        <begin position="832"/>
        <end position="847"/>
    </location>
</feature>
<dbReference type="Proteomes" id="UP000008141">
    <property type="component" value="Unassembled WGS sequence"/>
</dbReference>
<accession>E1ZCL7</accession>
<feature type="region of interest" description="Disordered" evidence="1">
    <location>
        <begin position="279"/>
        <end position="411"/>
    </location>
</feature>
<feature type="region of interest" description="Disordered" evidence="1">
    <location>
        <begin position="10"/>
        <end position="39"/>
    </location>
</feature>
<gene>
    <name evidence="2" type="ORF">CHLNCDRAFT_145114</name>
</gene>
<protein>
    <submittedName>
        <fullName evidence="2">Uncharacterized protein</fullName>
    </submittedName>
</protein>
<dbReference type="PANTHER" id="PTHR32010:SF18">
    <property type="entry name" value="DUF789 FAMILY PROTEIN"/>
    <property type="match status" value="1"/>
</dbReference>
<feature type="compositionally biased region" description="Pro residues" evidence="1">
    <location>
        <begin position="822"/>
        <end position="831"/>
    </location>
</feature>
<dbReference type="AlphaFoldDB" id="E1ZCL7"/>
<sequence length="1126" mass="114452">MALHCHAVLENPAAADEPQPPRKAPVAASVEPPKAPQPQQTALAAAAWQAVLFRGNKPVGKLVTPTVEWQPLEASPAGQEEVEREQAAVGRIALHFASIVPAAGDASGDDASSGRGRSSSEPQPLCLPVDDDFAQHSYRVQVIARQGGANFAVLHAFRAEGRELTAALSVQQQWQEYQQRHQAARASAGQPTSTTNFAHSSTLAVRSGDGLERLQAIFDVAARPAWLKGLVFRFLVTETEQPETRAPVDGSSGSTATGAKGGPAAVTIAGDDMAAPERRARQEAGTLAAPKQHHLQEQQRQQQQPEAAVAPAAAQPADAGSPAAPPAGRAATSVQPAAAAPAAPAGKGGKSKGRKKAPQRAQDAAAAATAADAPSSRAASRASSSSSSAPSAAGSSAPSTAASRGKPAAAMVPQASQGAALVEAADAGVGAARKEQRSARPGRSRSSSRDRHSRAGQEAAAARRLAKQSPTPTAQQEVPAAASMLASVPERCEPSSKADAAGSITPSGTPRGAQRSSKAEQCQQPAAAPSSSSKVAKAATPVVGGAKAAAAASTPEVAAAAGGAHSSSQAAKAAAAAAAPPSQCPTETDARQPPAAEHGSSSKWLPLGEETSLSVAAGHATAVWHGAADSAECAAALCTPRPGQPGSRPQSPGDCSVCSDGSTLSSQDSWRSGVPENPSEYGLPYNFGHHPLMLFHWQDHAALPLAAPHSVPASPHRAAAEGPARCARRGGATGLALGPSRNLPPMAGAVSGFYPPPPQPQPPRAAPAYGHHRTGSTSSSGSDGAGPAPAFHPAVQQQWQGSHLSGWAEPFVPGQPFVLPHGHPPPHPPQFVPRSQPGARAQWGRQRQAADGDPCWRPHRRSSSGWLEGGPQRQQAFDGAPPPPPPSGPPPAQCFPSPPCVACGVGPAAGCSVSAPASSVSSPVVAGRGRLAGVAPTSVPPPPPLPLPALELLAPECCDDSPDLERLLQAATPQVAPPSSGAQDLRLADLWRWYEVPSTVGCEVATCGGPRGPSTAHYLPYLSSVQLFAAASDGDAAQVAAAAARAAGDAASGRAAAPAPPPQLLSYPDGLDGWPQRMRALVQWGECANMRDRVPLHCRLAELCGGQGEAHPLMATRVADLHPLSW</sequence>
<evidence type="ECO:0000256" key="1">
    <source>
        <dbReference type="SAM" id="MobiDB-lite"/>
    </source>
</evidence>
<feature type="compositionally biased region" description="Polar residues" evidence="1">
    <location>
        <begin position="659"/>
        <end position="670"/>
    </location>
</feature>
<feature type="compositionally biased region" description="Low complexity" evidence="1">
    <location>
        <begin position="359"/>
        <end position="405"/>
    </location>
</feature>
<organism evidence="3">
    <name type="scientific">Chlorella variabilis</name>
    <name type="common">Green alga</name>
    <dbReference type="NCBI Taxonomy" id="554065"/>
    <lineage>
        <taxon>Eukaryota</taxon>
        <taxon>Viridiplantae</taxon>
        <taxon>Chlorophyta</taxon>
        <taxon>core chlorophytes</taxon>
        <taxon>Trebouxiophyceae</taxon>
        <taxon>Chlorellales</taxon>
        <taxon>Chlorellaceae</taxon>
        <taxon>Chlorella clade</taxon>
        <taxon>Chlorella</taxon>
    </lineage>
</organism>
<feature type="compositionally biased region" description="Low complexity" evidence="1">
    <location>
        <begin position="103"/>
        <end position="120"/>
    </location>
</feature>
<feature type="compositionally biased region" description="Low complexity" evidence="1">
    <location>
        <begin position="641"/>
        <end position="653"/>
    </location>
</feature>
<feature type="compositionally biased region" description="Pro residues" evidence="1">
    <location>
        <begin position="880"/>
        <end position="892"/>
    </location>
</feature>
<dbReference type="InterPro" id="IPR008507">
    <property type="entry name" value="DUF789"/>
</dbReference>
<feature type="region of interest" description="Disordered" evidence="1">
    <location>
        <begin position="103"/>
        <end position="127"/>
    </location>
</feature>
<keyword evidence="3" id="KW-1185">Reference proteome</keyword>
<feature type="region of interest" description="Disordered" evidence="1">
    <location>
        <begin position="641"/>
        <end position="675"/>
    </location>
</feature>
<dbReference type="Pfam" id="PF05623">
    <property type="entry name" value="DUF789"/>
    <property type="match status" value="1"/>
</dbReference>
<feature type="compositionally biased region" description="Pro residues" evidence="1">
    <location>
        <begin position="754"/>
        <end position="765"/>
    </location>
</feature>
<dbReference type="EMBL" id="GL433842">
    <property type="protein sequence ID" value="EFN56263.1"/>
    <property type="molecule type" value="Genomic_DNA"/>
</dbReference>
<feature type="region of interest" description="Disordered" evidence="1">
    <location>
        <begin position="427"/>
        <end position="607"/>
    </location>
</feature>
<dbReference type="OrthoDB" id="515829at2759"/>
<reference evidence="2 3" key="1">
    <citation type="journal article" date="2010" name="Plant Cell">
        <title>The Chlorella variabilis NC64A genome reveals adaptation to photosymbiosis, coevolution with viruses, and cryptic sex.</title>
        <authorList>
            <person name="Blanc G."/>
            <person name="Duncan G."/>
            <person name="Agarkova I."/>
            <person name="Borodovsky M."/>
            <person name="Gurnon J."/>
            <person name="Kuo A."/>
            <person name="Lindquist E."/>
            <person name="Lucas S."/>
            <person name="Pangilinan J."/>
            <person name="Polle J."/>
            <person name="Salamov A."/>
            <person name="Terry A."/>
            <person name="Yamada T."/>
            <person name="Dunigan D.D."/>
            <person name="Grigoriev I.V."/>
            <person name="Claverie J.M."/>
            <person name="Van Etten J.L."/>
        </authorList>
    </citation>
    <scope>NUCLEOTIDE SEQUENCE [LARGE SCALE GENOMIC DNA]</scope>
    <source>
        <strain evidence="2 3">NC64A</strain>
    </source>
</reference>
<dbReference type="RefSeq" id="XP_005848365.1">
    <property type="nucleotide sequence ID" value="XM_005848303.1"/>
</dbReference>
<dbReference type="InParanoid" id="E1ZCL7"/>
<feature type="region of interest" description="Disordered" evidence="1">
    <location>
        <begin position="241"/>
        <end position="266"/>
    </location>
</feature>
<proteinExistence type="predicted"/>
<evidence type="ECO:0000313" key="2">
    <source>
        <dbReference type="EMBL" id="EFN56263.1"/>
    </source>
</evidence>
<dbReference type="KEGG" id="cvr:CHLNCDRAFT_145114"/>
<dbReference type="PANTHER" id="PTHR32010">
    <property type="entry name" value="PHOTOSYSTEM II STABILITY/ASSEMBLY FACTOR HCF136, CHLOROPLASTIC"/>
    <property type="match status" value="1"/>
</dbReference>
<name>E1ZCL7_CHLVA</name>
<feature type="compositionally biased region" description="Low complexity" evidence="1">
    <location>
        <begin position="250"/>
        <end position="266"/>
    </location>
</feature>
<evidence type="ECO:0000313" key="3">
    <source>
        <dbReference type="Proteomes" id="UP000008141"/>
    </source>
</evidence>
<dbReference type="GeneID" id="17355692"/>
<feature type="region of interest" description="Disordered" evidence="1">
    <location>
        <begin position="753"/>
        <end position="892"/>
    </location>
</feature>
<feature type="compositionally biased region" description="Low complexity" evidence="1">
    <location>
        <begin position="298"/>
        <end position="345"/>
    </location>
</feature>
<feature type="compositionally biased region" description="Basic residues" evidence="1">
    <location>
        <begin position="349"/>
        <end position="358"/>
    </location>
</feature>
<feature type="compositionally biased region" description="Low complexity" evidence="1">
    <location>
        <begin position="519"/>
        <end position="581"/>
    </location>
</feature>